<organism evidence="2 3">
    <name type="scientific">Brevibacterium daeguense</name>
    <dbReference type="NCBI Taxonomy" id="909936"/>
    <lineage>
        <taxon>Bacteria</taxon>
        <taxon>Bacillati</taxon>
        <taxon>Actinomycetota</taxon>
        <taxon>Actinomycetes</taxon>
        <taxon>Micrococcales</taxon>
        <taxon>Brevibacteriaceae</taxon>
        <taxon>Brevibacterium</taxon>
    </lineage>
</organism>
<comment type="caution">
    <text evidence="2">The sequence shown here is derived from an EMBL/GenBank/DDBJ whole genome shotgun (WGS) entry which is preliminary data.</text>
</comment>
<accession>A0ABP8EI50</accession>
<evidence type="ECO:0008006" key="4">
    <source>
        <dbReference type="Google" id="ProtNLM"/>
    </source>
</evidence>
<sequence length="354" mass="37869">MAEQDFRASPRGRRQSWFGLKPGIKTALAGSGIHPVLQASQRLLPGLSIRRLPAPAGLAEVVAEVDGERFVLLDPARCEIAKEMYWGRGRRPVSGDALALDVMARLSRDADVFLDVGAYTGVFTLAALTANPRLHAHAFEMVPAVAEGLVRNLERNGVTDRATVHRAGVGRPGERMTVPSGEGGSALPSFYSARLSFSAGVEVEFVSLDSLIADVAGGAESGDVSAAATGAESGDDSEAATGAEHEPSTEAEAGVQSPIVAMKVDVEGTENTVFAHGQEFLARFTPDILCEVLVEHAEPRELEVLLAPHGYSYYLVCDDVLELRARITPDPRHRDWLFTTRSPEDLAEFAPVTD</sequence>
<evidence type="ECO:0000313" key="2">
    <source>
        <dbReference type="EMBL" id="GAA4283546.1"/>
    </source>
</evidence>
<protein>
    <recommendedName>
        <fullName evidence="4">FkbM family methyltransferase</fullName>
    </recommendedName>
</protein>
<evidence type="ECO:0000256" key="1">
    <source>
        <dbReference type="SAM" id="MobiDB-lite"/>
    </source>
</evidence>
<feature type="region of interest" description="Disordered" evidence="1">
    <location>
        <begin position="223"/>
        <end position="256"/>
    </location>
</feature>
<dbReference type="PANTHER" id="PTHR34203:SF15">
    <property type="entry name" value="SLL1173 PROTEIN"/>
    <property type="match status" value="1"/>
</dbReference>
<proteinExistence type="predicted"/>
<dbReference type="InterPro" id="IPR052514">
    <property type="entry name" value="SAM-dependent_MTase"/>
</dbReference>
<dbReference type="Proteomes" id="UP001501586">
    <property type="component" value="Unassembled WGS sequence"/>
</dbReference>
<dbReference type="NCBIfam" id="TIGR01444">
    <property type="entry name" value="fkbM_fam"/>
    <property type="match status" value="1"/>
</dbReference>
<gene>
    <name evidence="2" type="ORF">GCM10022261_10770</name>
</gene>
<reference evidence="3" key="1">
    <citation type="journal article" date="2019" name="Int. J. Syst. Evol. Microbiol.">
        <title>The Global Catalogue of Microorganisms (GCM) 10K type strain sequencing project: providing services to taxonomists for standard genome sequencing and annotation.</title>
        <authorList>
            <consortium name="The Broad Institute Genomics Platform"/>
            <consortium name="The Broad Institute Genome Sequencing Center for Infectious Disease"/>
            <person name="Wu L."/>
            <person name="Ma J."/>
        </authorList>
    </citation>
    <scope>NUCLEOTIDE SEQUENCE [LARGE SCALE GENOMIC DNA]</scope>
    <source>
        <strain evidence="3">JCM 17458</strain>
    </source>
</reference>
<dbReference type="InterPro" id="IPR029063">
    <property type="entry name" value="SAM-dependent_MTases_sf"/>
</dbReference>
<evidence type="ECO:0000313" key="3">
    <source>
        <dbReference type="Proteomes" id="UP001501586"/>
    </source>
</evidence>
<dbReference type="EMBL" id="BAABAZ010000004">
    <property type="protein sequence ID" value="GAA4283546.1"/>
    <property type="molecule type" value="Genomic_DNA"/>
</dbReference>
<dbReference type="InterPro" id="IPR006342">
    <property type="entry name" value="FkbM_mtfrase"/>
</dbReference>
<dbReference type="PANTHER" id="PTHR34203">
    <property type="entry name" value="METHYLTRANSFERASE, FKBM FAMILY PROTEIN"/>
    <property type="match status" value="1"/>
</dbReference>
<name>A0ABP8EI50_9MICO</name>
<dbReference type="SUPFAM" id="SSF53335">
    <property type="entry name" value="S-adenosyl-L-methionine-dependent methyltransferases"/>
    <property type="match status" value="1"/>
</dbReference>
<dbReference type="Gene3D" id="3.40.50.150">
    <property type="entry name" value="Vaccinia Virus protein VP39"/>
    <property type="match status" value="1"/>
</dbReference>
<keyword evidence="3" id="KW-1185">Reference proteome</keyword>